<name>A0ACB0F4Y9_RANTA</name>
<organism evidence="1 2">
    <name type="scientific">Rangifer tarandus platyrhynchus</name>
    <name type="common">Svalbard reindeer</name>
    <dbReference type="NCBI Taxonomy" id="3082113"/>
    <lineage>
        <taxon>Eukaryota</taxon>
        <taxon>Metazoa</taxon>
        <taxon>Chordata</taxon>
        <taxon>Craniata</taxon>
        <taxon>Vertebrata</taxon>
        <taxon>Euteleostomi</taxon>
        <taxon>Mammalia</taxon>
        <taxon>Eutheria</taxon>
        <taxon>Laurasiatheria</taxon>
        <taxon>Artiodactyla</taxon>
        <taxon>Ruminantia</taxon>
        <taxon>Pecora</taxon>
        <taxon>Cervidae</taxon>
        <taxon>Odocoileinae</taxon>
        <taxon>Rangifer</taxon>
    </lineage>
</organism>
<proteinExistence type="predicted"/>
<dbReference type="Proteomes" id="UP001162501">
    <property type="component" value="Chromosome 32"/>
</dbReference>
<evidence type="ECO:0000313" key="2">
    <source>
        <dbReference type="Proteomes" id="UP001162501"/>
    </source>
</evidence>
<gene>
    <name evidence="1" type="ORF">MRATA1EN3_LOCUS19243</name>
</gene>
<feature type="non-terminal residue" evidence="1">
    <location>
        <position position="1"/>
    </location>
</feature>
<reference evidence="1" key="1">
    <citation type="submission" date="2023-05" db="EMBL/GenBank/DDBJ databases">
        <authorList>
            <consortium name="ELIXIR-Norway"/>
        </authorList>
    </citation>
    <scope>NUCLEOTIDE SEQUENCE</scope>
</reference>
<protein>
    <submittedName>
        <fullName evidence="1">Uncharacterized protein</fullName>
    </submittedName>
</protein>
<sequence length="66" mass="7607">ESDEERKRSEKPESPLVKYVRPQRPALFQHLTPNSDIQEGTKLVSYHGEALLNKSLEKKYCDCTGM</sequence>
<dbReference type="EMBL" id="OX596116">
    <property type="protein sequence ID" value="CAI9708030.1"/>
    <property type="molecule type" value="Genomic_DNA"/>
</dbReference>
<accession>A0ACB0F4Y9</accession>
<evidence type="ECO:0000313" key="1">
    <source>
        <dbReference type="EMBL" id="CAI9708030.1"/>
    </source>
</evidence>